<protein>
    <submittedName>
        <fullName evidence="2">Uncharacterized protein</fullName>
    </submittedName>
</protein>
<comment type="caution">
    <text evidence="2">The sequence shown here is derived from an EMBL/GenBank/DDBJ whole genome shotgun (WGS) entry which is preliminary data.</text>
</comment>
<reference evidence="2" key="1">
    <citation type="journal article" date="2020" name="Microb. Genom.">
        <title>Genetic diversity of clinical and environmental Mucorales isolates obtained from an investigation of mucormycosis cases among solid organ transplant recipients.</title>
        <authorList>
            <person name="Nguyen M.H."/>
            <person name="Kaul D."/>
            <person name="Muto C."/>
            <person name="Cheng S.J."/>
            <person name="Richter R.A."/>
            <person name="Bruno V.M."/>
            <person name="Liu G."/>
            <person name="Beyhan S."/>
            <person name="Sundermann A.J."/>
            <person name="Mounaud S."/>
            <person name="Pasculle A.W."/>
            <person name="Nierman W.C."/>
            <person name="Driscoll E."/>
            <person name="Cumbie R."/>
            <person name="Clancy C.J."/>
            <person name="Dupont C.L."/>
        </authorList>
    </citation>
    <scope>NUCLEOTIDE SEQUENCE</scope>
    <source>
        <strain evidence="2">GL11</strain>
    </source>
</reference>
<feature type="region of interest" description="Disordered" evidence="1">
    <location>
        <begin position="1"/>
        <end position="37"/>
    </location>
</feature>
<organism evidence="2 3">
    <name type="scientific">Rhizopus oryzae</name>
    <name type="common">Mucormycosis agent</name>
    <name type="synonym">Rhizopus arrhizus var. delemar</name>
    <dbReference type="NCBI Taxonomy" id="64495"/>
    <lineage>
        <taxon>Eukaryota</taxon>
        <taxon>Fungi</taxon>
        <taxon>Fungi incertae sedis</taxon>
        <taxon>Mucoromycota</taxon>
        <taxon>Mucoromycotina</taxon>
        <taxon>Mucoromycetes</taxon>
        <taxon>Mucorales</taxon>
        <taxon>Mucorineae</taxon>
        <taxon>Rhizopodaceae</taxon>
        <taxon>Rhizopus</taxon>
    </lineage>
</organism>
<gene>
    <name evidence="2" type="ORF">G6F64_012487</name>
</gene>
<dbReference type="AlphaFoldDB" id="A0A9P6WXQ2"/>
<accession>A0A9P6WXQ2</accession>
<keyword evidence="3" id="KW-1185">Reference proteome</keyword>
<dbReference type="Proteomes" id="UP000716291">
    <property type="component" value="Unassembled WGS sequence"/>
</dbReference>
<dbReference type="EMBL" id="JAANQT010003879">
    <property type="protein sequence ID" value="KAG1300665.1"/>
    <property type="molecule type" value="Genomic_DNA"/>
</dbReference>
<name>A0A9P6WXQ2_RHIOR</name>
<evidence type="ECO:0000313" key="2">
    <source>
        <dbReference type="EMBL" id="KAG1300665.1"/>
    </source>
</evidence>
<evidence type="ECO:0000256" key="1">
    <source>
        <dbReference type="SAM" id="MobiDB-lite"/>
    </source>
</evidence>
<evidence type="ECO:0000313" key="3">
    <source>
        <dbReference type="Proteomes" id="UP000716291"/>
    </source>
</evidence>
<feature type="compositionally biased region" description="Polar residues" evidence="1">
    <location>
        <begin position="22"/>
        <end position="37"/>
    </location>
</feature>
<sequence length="121" mass="13114">MVLSNKNSLVPLGAPSKPNKPPNTDNNSTTSDELHTSPSLNYLTAVTGKLTSSDPRVVTRSSTVTLNANCRPSASATSAPTYTVTPKSVPMFCNFIFHCHWRYCCLHKICLVVPHLKATVL</sequence>
<proteinExistence type="predicted"/>